<comment type="catalytic activity">
    <reaction evidence="19">
        <text>(R)-carnitine + acetyl-CoA = O-acetyl-(R)-carnitine + CoA</text>
        <dbReference type="Rhea" id="RHEA:21136"/>
        <dbReference type="ChEBI" id="CHEBI:16347"/>
        <dbReference type="ChEBI" id="CHEBI:57287"/>
        <dbReference type="ChEBI" id="CHEBI:57288"/>
        <dbReference type="ChEBI" id="CHEBI:57589"/>
        <dbReference type="EC" id="2.3.1.7"/>
    </reaction>
</comment>
<feature type="compositionally biased region" description="Basic and acidic residues" evidence="23">
    <location>
        <begin position="597"/>
        <end position="607"/>
    </location>
</feature>
<dbReference type="FunFam" id="3.40.50.300:FF:000559">
    <property type="entry name" value="Nuclear/nucleolar GTPase 2"/>
    <property type="match status" value="1"/>
</dbReference>
<feature type="active site" description="Proton acceptor" evidence="21">
    <location>
        <position position="1019"/>
    </location>
</feature>
<proteinExistence type="inferred from homology"/>
<evidence type="ECO:0000256" key="3">
    <source>
        <dbReference type="ARBA" id="ARBA00004443"/>
    </source>
</evidence>
<evidence type="ECO:0000256" key="2">
    <source>
        <dbReference type="ARBA" id="ARBA00004275"/>
    </source>
</evidence>
<comment type="function">
    <text evidence="20">Carnitine acetylase is specific for short chain fatty acids. Carnitine acetylase seems to affect the flux through the pyruvate dehydrogenase complex. It may be involved as well in the transport of acetyl-CoA into mitochondria.</text>
</comment>
<dbReference type="SUPFAM" id="SSF52540">
    <property type="entry name" value="P-loop containing nucleoside triphosphate hydrolases"/>
    <property type="match status" value="1"/>
</dbReference>
<evidence type="ECO:0000256" key="20">
    <source>
        <dbReference type="ARBA" id="ARBA00053195"/>
    </source>
</evidence>
<dbReference type="InterPro" id="IPR024929">
    <property type="entry name" value="GNL2_CP_dom"/>
</dbReference>
<evidence type="ECO:0000256" key="23">
    <source>
        <dbReference type="SAM" id="MobiDB-lite"/>
    </source>
</evidence>
<dbReference type="Pfam" id="PF00755">
    <property type="entry name" value="Carn_acyltransf"/>
    <property type="match status" value="1"/>
</dbReference>
<keyword evidence="13" id="KW-0496">Mitochondrion</keyword>
<dbReference type="InterPro" id="IPR030378">
    <property type="entry name" value="G_CP_dom"/>
</dbReference>
<dbReference type="PRINTS" id="PR00326">
    <property type="entry name" value="GTP1OBG"/>
</dbReference>
<feature type="region of interest" description="Disordered" evidence="23">
    <location>
        <begin position="506"/>
        <end position="536"/>
    </location>
</feature>
<evidence type="ECO:0000256" key="5">
    <source>
        <dbReference type="ARBA" id="ARBA00005232"/>
    </source>
</evidence>
<feature type="domain" description="CP-type G" evidence="24">
    <location>
        <begin position="232"/>
        <end position="393"/>
    </location>
</feature>
<dbReference type="InterPro" id="IPR023179">
    <property type="entry name" value="GTP-bd_ortho_bundle_sf"/>
</dbReference>
<comment type="similarity">
    <text evidence="5">Belongs to the carnitine/choline acetyltransferase family.</text>
</comment>
<dbReference type="Gene3D" id="3.30.559.70">
    <property type="entry name" value="Choline/Carnitine o-acyltransferase, domain 2"/>
    <property type="match status" value="1"/>
</dbReference>
<dbReference type="STRING" id="5288.A0A5C5FQ98"/>
<dbReference type="InterPro" id="IPR039551">
    <property type="entry name" value="Cho/carn_acyl_trans"/>
</dbReference>
<evidence type="ECO:0000256" key="8">
    <source>
        <dbReference type="ARBA" id="ARBA00022741"/>
    </source>
</evidence>
<feature type="region of interest" description="Disordered" evidence="23">
    <location>
        <begin position="1"/>
        <end position="24"/>
    </location>
</feature>
<evidence type="ECO:0000256" key="17">
    <source>
        <dbReference type="ARBA" id="ARBA00023242"/>
    </source>
</evidence>
<dbReference type="InterPro" id="IPR027417">
    <property type="entry name" value="P-loop_NTPase"/>
</dbReference>
<dbReference type="InterPro" id="IPR023213">
    <property type="entry name" value="CAT-like_dom_sf"/>
</dbReference>
<dbReference type="GO" id="GO:0005730">
    <property type="term" value="C:nucleolus"/>
    <property type="evidence" value="ECO:0007669"/>
    <property type="project" value="UniProtKB-SubCell"/>
</dbReference>
<evidence type="ECO:0000313" key="25">
    <source>
        <dbReference type="EMBL" id="TNY18416.1"/>
    </source>
</evidence>
<dbReference type="Gene3D" id="3.40.50.300">
    <property type="entry name" value="P-loop containing nucleotide triphosphate hydrolases"/>
    <property type="match status" value="1"/>
</dbReference>
<dbReference type="PANTHER" id="PTHR22589">
    <property type="entry name" value="CARNITINE O-ACYLTRANSFERASE"/>
    <property type="match status" value="1"/>
</dbReference>
<comment type="function">
    <text evidence="1 22">GTPase that associates with pre-60S ribosomal subunits in the nucleolus and is required for their nuclear export and maturation.</text>
</comment>
<keyword evidence="14 22" id="KW-0342">GTP-binding</keyword>
<reference evidence="25 26" key="1">
    <citation type="submission" date="2019-03" db="EMBL/GenBank/DDBJ databases">
        <title>Rhodosporidium diobovatum UCD-FST 08-225 genome sequencing, assembly, and annotation.</title>
        <authorList>
            <person name="Fakankun I.U."/>
            <person name="Fristensky B."/>
            <person name="Levin D.B."/>
        </authorList>
    </citation>
    <scope>NUCLEOTIDE SEQUENCE [LARGE SCALE GENOMIC DNA]</scope>
    <source>
        <strain evidence="25 26">UCD-FST 08-225</strain>
    </source>
</reference>
<evidence type="ECO:0000256" key="11">
    <source>
        <dbReference type="ARBA" id="ARBA00022946"/>
    </source>
</evidence>
<organism evidence="25 26">
    <name type="scientific">Rhodotorula diobovata</name>
    <dbReference type="NCBI Taxonomy" id="5288"/>
    <lineage>
        <taxon>Eukaryota</taxon>
        <taxon>Fungi</taxon>
        <taxon>Dikarya</taxon>
        <taxon>Basidiomycota</taxon>
        <taxon>Pucciniomycotina</taxon>
        <taxon>Microbotryomycetes</taxon>
        <taxon>Sporidiobolales</taxon>
        <taxon>Sporidiobolaceae</taxon>
        <taxon>Rhodotorula</taxon>
    </lineage>
</organism>
<keyword evidence="6" id="KW-0813">Transport</keyword>
<evidence type="ECO:0000256" key="15">
    <source>
        <dbReference type="ARBA" id="ARBA00023136"/>
    </source>
</evidence>
<evidence type="ECO:0000256" key="19">
    <source>
        <dbReference type="ARBA" id="ARBA00052702"/>
    </source>
</evidence>
<evidence type="ECO:0000256" key="21">
    <source>
        <dbReference type="PIRSR" id="PIRSR600542-1"/>
    </source>
</evidence>
<dbReference type="SUPFAM" id="SSF52777">
    <property type="entry name" value="CoA-dependent acyltransferases"/>
    <property type="match status" value="2"/>
</dbReference>
<keyword evidence="17 22" id="KW-0539">Nucleus</keyword>
<dbReference type="GO" id="GO:0005743">
    <property type="term" value="C:mitochondrial inner membrane"/>
    <property type="evidence" value="ECO:0007669"/>
    <property type="project" value="UniProtKB-SubCell"/>
</dbReference>
<dbReference type="GO" id="GO:0005777">
    <property type="term" value="C:peroxisome"/>
    <property type="evidence" value="ECO:0007669"/>
    <property type="project" value="UniProtKB-SubCell"/>
</dbReference>
<keyword evidence="26" id="KW-1185">Reference proteome</keyword>
<dbReference type="GO" id="GO:0006631">
    <property type="term" value="P:fatty acid metabolic process"/>
    <property type="evidence" value="ECO:0007669"/>
    <property type="project" value="UniProtKB-KW"/>
</dbReference>
<keyword evidence="12" id="KW-0443">Lipid metabolism</keyword>
<feature type="compositionally biased region" description="Low complexity" evidence="23">
    <location>
        <begin position="639"/>
        <end position="654"/>
    </location>
</feature>
<evidence type="ECO:0000256" key="13">
    <source>
        <dbReference type="ARBA" id="ARBA00023128"/>
    </source>
</evidence>
<evidence type="ECO:0000256" key="1">
    <source>
        <dbReference type="ARBA" id="ARBA00003892"/>
    </source>
</evidence>
<comment type="similarity">
    <text evidence="22">Belongs to the TRAFAC class YlqF/YawG GTPase family. NOG2 subfamily.</text>
</comment>
<dbReference type="PANTHER" id="PTHR22589:SF103">
    <property type="entry name" value="CARNITINE O-ACETYL-TRANSFERASE, ISOFORM A-RELATED"/>
    <property type="match status" value="1"/>
</dbReference>
<dbReference type="InterPro" id="IPR042231">
    <property type="entry name" value="Cho/carn_acyl_trans_2"/>
</dbReference>
<dbReference type="Proteomes" id="UP000311382">
    <property type="component" value="Unassembled WGS sequence"/>
</dbReference>
<evidence type="ECO:0000256" key="12">
    <source>
        <dbReference type="ARBA" id="ARBA00023098"/>
    </source>
</evidence>
<keyword evidence="18" id="KW-0012">Acyltransferase</keyword>
<dbReference type="GO" id="GO:0004092">
    <property type="term" value="F:carnitine O-acetyltransferase activity"/>
    <property type="evidence" value="ECO:0007669"/>
    <property type="project" value="UniProtKB-EC"/>
</dbReference>
<dbReference type="GO" id="GO:0009437">
    <property type="term" value="P:carnitine metabolic process"/>
    <property type="evidence" value="ECO:0007669"/>
    <property type="project" value="TreeGrafter"/>
</dbReference>
<evidence type="ECO:0000256" key="10">
    <source>
        <dbReference type="ARBA" id="ARBA00022832"/>
    </source>
</evidence>
<dbReference type="GO" id="GO:0005525">
    <property type="term" value="F:GTP binding"/>
    <property type="evidence" value="ECO:0007669"/>
    <property type="project" value="UniProtKB-KW"/>
</dbReference>
<dbReference type="Gene3D" id="3.30.559.10">
    <property type="entry name" value="Chloramphenicol acetyltransferase-like domain"/>
    <property type="match status" value="1"/>
</dbReference>
<keyword evidence="15" id="KW-0472">Membrane</keyword>
<keyword evidence="16" id="KW-0576">Peroxisome</keyword>
<evidence type="ECO:0000256" key="14">
    <source>
        <dbReference type="ARBA" id="ARBA00023134"/>
    </source>
</evidence>
<evidence type="ECO:0000259" key="24">
    <source>
        <dbReference type="PROSITE" id="PS51721"/>
    </source>
</evidence>
<accession>A0A5C5FQ98</accession>
<comment type="subcellular location">
    <subcellularLocation>
        <location evidence="3">Mitochondrion inner membrane</location>
        <topology evidence="3">Peripheral membrane protein</topology>
        <orientation evidence="3">Matrix side</orientation>
    </subcellularLocation>
    <subcellularLocation>
        <location evidence="4 22">Nucleus</location>
        <location evidence="4 22">Nucleolus</location>
    </subcellularLocation>
    <subcellularLocation>
        <location evidence="2">Peroxisome</location>
    </subcellularLocation>
</comment>
<dbReference type="InterPro" id="IPR012971">
    <property type="entry name" value="NOG2_N_dom"/>
</dbReference>
<dbReference type="FunFam" id="1.10.1580.10:FF:000001">
    <property type="entry name" value="Nucleolar GTP-binding protein 2"/>
    <property type="match status" value="1"/>
</dbReference>
<evidence type="ECO:0000256" key="6">
    <source>
        <dbReference type="ARBA" id="ARBA00022448"/>
    </source>
</evidence>
<keyword evidence="10" id="KW-0276">Fatty acid metabolism</keyword>
<gene>
    <name evidence="25" type="ORF">DMC30DRAFT_380544</name>
</gene>
<feature type="region of interest" description="Disordered" evidence="23">
    <location>
        <begin position="565"/>
        <end position="662"/>
    </location>
</feature>
<evidence type="ECO:0000313" key="26">
    <source>
        <dbReference type="Proteomes" id="UP000311382"/>
    </source>
</evidence>
<dbReference type="Pfam" id="PF08153">
    <property type="entry name" value="NGP1NT"/>
    <property type="match status" value="1"/>
</dbReference>
<evidence type="ECO:0000256" key="4">
    <source>
        <dbReference type="ARBA" id="ARBA00004604"/>
    </source>
</evidence>
<dbReference type="InterPro" id="IPR000542">
    <property type="entry name" value="Carn_acyl_trans"/>
</dbReference>
<dbReference type="CDD" id="cd01858">
    <property type="entry name" value="NGP_1"/>
    <property type="match status" value="1"/>
</dbReference>
<keyword evidence="7" id="KW-0808">Transferase</keyword>
<evidence type="ECO:0000256" key="9">
    <source>
        <dbReference type="ARBA" id="ARBA00022792"/>
    </source>
</evidence>
<dbReference type="Pfam" id="PF01926">
    <property type="entry name" value="MMR_HSR1"/>
    <property type="match status" value="1"/>
</dbReference>
<name>A0A5C5FQ98_9BASI</name>
<dbReference type="PROSITE" id="PS51721">
    <property type="entry name" value="G_CP"/>
    <property type="match status" value="1"/>
</dbReference>
<dbReference type="EMBL" id="SOZI01000140">
    <property type="protein sequence ID" value="TNY18416.1"/>
    <property type="molecule type" value="Genomic_DNA"/>
</dbReference>
<evidence type="ECO:0000256" key="7">
    <source>
        <dbReference type="ARBA" id="ARBA00022679"/>
    </source>
</evidence>
<keyword evidence="8 22" id="KW-0547">Nucleotide-binding</keyword>
<dbReference type="Gene3D" id="1.10.1580.10">
    <property type="match status" value="1"/>
</dbReference>
<sequence length="1318" mass="145480">MVRDHSNPKTLAKSAKAQATGVKTGNLRTKGENFYRDAKSARRVNLLSGKSSKAVRDSDGKILVAAEYQSSDVTPGRVQPDRRWFGNTRTISQTALDHFRENLKDKINDPYAVVLKQNKLPMSLLTDAVRGGNKQELTTTEPFHNTFGPKAQRKRPRLDVGSVEELAGTVSAHAAKVAAAAVQAEKDQRLSDLRDVEGTLAPEVLAAQEADAKLGNVPQDWILSAGTSKRIWGELYKVIDSSDVILHVLDARDPMGTRCESVEAYLAKEKKGKKVVYVLNKVDLVPGWVAARWVKVLGKTHPTIAFHASINNSFGKGSLIQLLRQFSTLYSDKKQISVGFIGYPNVGKSSIINTLKKKQVCTTAPIPGETKVWQYITLMRRIYLIDCPGIVPPSARDTDSQKVLKGIVRVEHLSDPAAHIDFLLQRVRKEYLVRTYGVDDWTSAEDFLTKLARKAGKLHRGGEADYRTVATMVINDWIRGKIPFFVPPPEPTDAAGKPVPRPLKLAGAASAEQTESAPAKVGATKSTDAEGNTVRRVPGVTQPLHQIVHSTKFLPDDIVLEDDEQVSPARSAAANGKPPAASKRTRAIDNVSSDSEDGSRPAKEKRMTTNKKKATNFFTHANVKNKSRRGGPVKDQAARKAAVAGAPAPKGHAGTSKKRSSKGGAAKRCCACNCAVPVCASLWAGAVQGGSLRPVRRQRPQANPSVGPMYRFERSLPHLPVPTVEETAERYLASIRPYHTSQEAGAPSSPLPSWAKSEQAVKDFVASPLVKELQQRLVKRAEGKESWLSEWWNETAYFGWRGPVVPGVNYFYSHKDDRSRRTGPSRAAGLLRALLYFRRLAVTQQLEPEMARKTPLCMASYKYLFNATRLPTAPSDTAKTYDPDSHNHVVVVRKNKFYEVPVVDDKGEWLSEKELETLLKQVVEAAGSEADPHPLGALTAADRDLWTKARGELIQDPENLKALERIESAIIVVSLDSKKPYTREEKSWGLWVGDGKDRWFDKHQLVVFENGKSGFNGEHSCMDGTPTSRLNDWLLRSLDMGKIDLGSSARSASSLPKVTPLTFKLNDSVKSAIDTSIKAHEDVMAKHDLAVLEYAGYGKDQIKQYKTSPDSYAQLVMGLAYYKMEGKAAPTYESAQTRKYRLGRTEVIRSTTNEALEWYKAMEDPKRSYTECVELFRKAAAKHIKLAGEAADGRGVDRHLFGLKKVLKEGEELPALYQDPTFGHSSNWVLSTSQLSSAYFDGWGYGEVVDEGYGLAYSVNDRNIRFNITSMNRSPHHNVHAFRTFLEESCNHVREMMEKGGGVVAASAPADAKPKSKL</sequence>
<dbReference type="InterPro" id="IPR006073">
    <property type="entry name" value="GTP-bd"/>
</dbReference>
<evidence type="ECO:0000256" key="16">
    <source>
        <dbReference type="ARBA" id="ARBA00023140"/>
    </source>
</evidence>
<protein>
    <recommendedName>
        <fullName evidence="22">Nucleolar GTP-binding protein 2</fullName>
    </recommendedName>
</protein>
<dbReference type="OrthoDB" id="240216at2759"/>
<keyword evidence="11" id="KW-0809">Transit peptide</keyword>
<dbReference type="PROSITE" id="PS00439">
    <property type="entry name" value="ACYLTRANSF_C_1"/>
    <property type="match status" value="1"/>
</dbReference>
<evidence type="ECO:0000256" key="22">
    <source>
        <dbReference type="RuleBase" id="RU364023"/>
    </source>
</evidence>
<keyword evidence="9" id="KW-0999">Mitochondrion inner membrane</keyword>
<comment type="caution">
    <text evidence="25">The sequence shown here is derived from an EMBL/GenBank/DDBJ whole genome shotgun (WGS) entry which is preliminary data.</text>
</comment>
<evidence type="ECO:0000256" key="18">
    <source>
        <dbReference type="ARBA" id="ARBA00023315"/>
    </source>
</evidence>
<dbReference type="FunFam" id="3.30.559.70:FF:000007">
    <property type="entry name" value="Carnitine O-acetyltransferase, mitochondrial"/>
    <property type="match status" value="1"/>
</dbReference>